<dbReference type="PANTHER" id="PTHR35586">
    <property type="entry name" value="SLL1691 PROTEIN"/>
    <property type="match status" value="1"/>
</dbReference>
<reference evidence="1 2" key="1">
    <citation type="submission" date="2017-03" db="EMBL/GenBank/DDBJ databases">
        <title>Complete genome sequence of Candidatus 'Thiodictyon syntrophicum' sp. nov. strain Cad16T, a photolithoautotroph purple sulfur bacterium isolated from an alpine meromictic lake.</title>
        <authorList>
            <person name="Luedin S.M."/>
            <person name="Pothier J.F."/>
            <person name="Danza F."/>
            <person name="Storelli N."/>
            <person name="Wittwer M."/>
            <person name="Tonolla M."/>
        </authorList>
    </citation>
    <scope>NUCLEOTIDE SEQUENCE [LARGE SCALE GENOMIC DNA]</scope>
    <source>
        <strain evidence="1 2">Cad16T</strain>
    </source>
</reference>
<dbReference type="EMBL" id="CP020370">
    <property type="protein sequence ID" value="AUB81630.1"/>
    <property type="molecule type" value="Genomic_DNA"/>
</dbReference>
<dbReference type="RefSeq" id="WP_100919393.1">
    <property type="nucleotide sequence ID" value="NZ_CP020370.1"/>
</dbReference>
<dbReference type="KEGG" id="tsy:THSYN_12115"/>
<gene>
    <name evidence="1" type="ORF">THSYN_12115</name>
</gene>
<organism evidence="1 2">
    <name type="scientific">Candidatus Thiodictyon syntrophicum</name>
    <dbReference type="NCBI Taxonomy" id="1166950"/>
    <lineage>
        <taxon>Bacteria</taxon>
        <taxon>Pseudomonadati</taxon>
        <taxon>Pseudomonadota</taxon>
        <taxon>Gammaproteobacteria</taxon>
        <taxon>Chromatiales</taxon>
        <taxon>Chromatiaceae</taxon>
        <taxon>Thiodictyon</taxon>
    </lineage>
</organism>
<proteinExistence type="predicted"/>
<name>A0A2K8U7R7_9GAMM</name>
<dbReference type="AlphaFoldDB" id="A0A2K8U7R7"/>
<dbReference type="PANTHER" id="PTHR35586:SF1">
    <property type="entry name" value="SLL1691 PROTEIN"/>
    <property type="match status" value="1"/>
</dbReference>
<protein>
    <submittedName>
        <fullName evidence="1">Transposase</fullName>
    </submittedName>
</protein>
<dbReference type="Proteomes" id="UP000232638">
    <property type="component" value="Chromosome"/>
</dbReference>
<sequence>MRYVPDRKLAVYAAAVRGPVELEPDLEKKLKYLDFIDIYADLDDNERARYQREYPQEAATMGTFSERFLQQGLEQGLAQGEHIGVRKGEARVLLTLLRLKFGTVSEAVGARIDQADADTLLRWSGRVLSAGSIEKIIGSDG</sequence>
<accession>A0A2K8U7R7</accession>
<keyword evidence="2" id="KW-1185">Reference proteome</keyword>
<dbReference type="OrthoDB" id="5771898at2"/>
<evidence type="ECO:0000313" key="2">
    <source>
        <dbReference type="Proteomes" id="UP000232638"/>
    </source>
</evidence>
<evidence type="ECO:0000313" key="1">
    <source>
        <dbReference type="EMBL" id="AUB81630.1"/>
    </source>
</evidence>